<dbReference type="InterPro" id="IPR046819">
    <property type="entry name" value="MmeI_hel"/>
</dbReference>
<dbReference type="InterPro" id="IPR029063">
    <property type="entry name" value="SAM-dependent_MTases_sf"/>
</dbReference>
<dbReference type="SUPFAM" id="SSF53335">
    <property type="entry name" value="S-adenosyl-L-methionine-dependent methyltransferases"/>
    <property type="match status" value="1"/>
</dbReference>
<keyword evidence="11" id="KW-1185">Reference proteome</keyword>
<keyword evidence="2 10" id="KW-0489">Methyltransferase</keyword>
<dbReference type="PANTHER" id="PTHR33841:SF1">
    <property type="entry name" value="DNA METHYLTRANSFERASE A"/>
    <property type="match status" value="1"/>
</dbReference>
<evidence type="ECO:0000313" key="10">
    <source>
        <dbReference type="EMBL" id="MFG1251711.1"/>
    </source>
</evidence>
<protein>
    <recommendedName>
        <fullName evidence="1">site-specific DNA-methyltransferase (adenine-specific)</fullName>
        <ecNumber evidence="1">2.1.1.72</ecNumber>
    </recommendedName>
</protein>
<dbReference type="EMBL" id="JBAFUR010000001">
    <property type="protein sequence ID" value="MFG1251711.1"/>
    <property type="molecule type" value="Genomic_DNA"/>
</dbReference>
<feature type="region of interest" description="Disordered" evidence="5">
    <location>
        <begin position="977"/>
        <end position="1040"/>
    </location>
</feature>
<evidence type="ECO:0000256" key="2">
    <source>
        <dbReference type="ARBA" id="ARBA00022603"/>
    </source>
</evidence>
<accession>A0ABW6ZD44</accession>
<evidence type="ECO:0000313" key="11">
    <source>
        <dbReference type="Proteomes" id="UP001604043"/>
    </source>
</evidence>
<comment type="catalytic activity">
    <reaction evidence="4">
        <text>a 2'-deoxyadenosine in DNA + S-adenosyl-L-methionine = an N(6)-methyl-2'-deoxyadenosine in DNA + S-adenosyl-L-homocysteine + H(+)</text>
        <dbReference type="Rhea" id="RHEA:15197"/>
        <dbReference type="Rhea" id="RHEA-COMP:12418"/>
        <dbReference type="Rhea" id="RHEA-COMP:12419"/>
        <dbReference type="ChEBI" id="CHEBI:15378"/>
        <dbReference type="ChEBI" id="CHEBI:57856"/>
        <dbReference type="ChEBI" id="CHEBI:59789"/>
        <dbReference type="ChEBI" id="CHEBI:90615"/>
        <dbReference type="ChEBI" id="CHEBI:90616"/>
        <dbReference type="EC" id="2.1.1.72"/>
    </reaction>
</comment>
<dbReference type="InterPro" id="IPR046817">
    <property type="entry name" value="MmeI_N"/>
</dbReference>
<feature type="domain" description="MmeI-like helicase spacer" evidence="7">
    <location>
        <begin position="190"/>
        <end position="259"/>
    </location>
</feature>
<dbReference type="InterPro" id="IPR046820">
    <property type="entry name" value="MmeI_TRD"/>
</dbReference>
<reference evidence="10 11" key="1">
    <citation type="submission" date="2024-02" db="EMBL/GenBank/DDBJ databases">
        <title>Expansion and revision of Xanthobacter and proposal of Roseixanthobacter gen. nov.</title>
        <authorList>
            <person name="Soltysiak M.P.M."/>
            <person name="Jalihal A."/>
            <person name="Ory A."/>
            <person name="Chrisophersen C."/>
            <person name="Lee A.D."/>
            <person name="Boulton J."/>
            <person name="Springer M."/>
        </authorList>
    </citation>
    <scope>NUCLEOTIDE SEQUENCE [LARGE SCALE GENOMIC DNA]</scope>
    <source>
        <strain evidence="10 11">CB5</strain>
    </source>
</reference>
<evidence type="ECO:0000259" key="6">
    <source>
        <dbReference type="Pfam" id="PF20464"/>
    </source>
</evidence>
<comment type="caution">
    <text evidence="10">The sequence shown here is derived from an EMBL/GenBank/DDBJ whole genome shotgun (WGS) entry which is preliminary data.</text>
</comment>
<organism evidence="10 11">
    <name type="scientific">Xanthobacter aminoxidans</name>
    <dbReference type="NCBI Taxonomy" id="186280"/>
    <lineage>
        <taxon>Bacteria</taxon>
        <taxon>Pseudomonadati</taxon>
        <taxon>Pseudomonadota</taxon>
        <taxon>Alphaproteobacteria</taxon>
        <taxon>Hyphomicrobiales</taxon>
        <taxon>Xanthobacteraceae</taxon>
        <taxon>Xanthobacter</taxon>
    </lineage>
</organism>
<dbReference type="RefSeq" id="WP_394005842.1">
    <property type="nucleotide sequence ID" value="NZ_JBAFUR010000001.1"/>
</dbReference>
<evidence type="ECO:0000256" key="5">
    <source>
        <dbReference type="SAM" id="MobiDB-lite"/>
    </source>
</evidence>
<dbReference type="PANTHER" id="PTHR33841">
    <property type="entry name" value="DNA METHYLTRANSFERASE YEEA-RELATED"/>
    <property type="match status" value="1"/>
</dbReference>
<evidence type="ECO:0000256" key="1">
    <source>
        <dbReference type="ARBA" id="ARBA00011900"/>
    </source>
</evidence>
<dbReference type="Proteomes" id="UP001604043">
    <property type="component" value="Unassembled WGS sequence"/>
</dbReference>
<evidence type="ECO:0000259" key="9">
    <source>
        <dbReference type="Pfam" id="PF20473"/>
    </source>
</evidence>
<dbReference type="EC" id="2.1.1.72" evidence="1"/>
<dbReference type="Pfam" id="PF20464">
    <property type="entry name" value="MmeI_N"/>
    <property type="match status" value="1"/>
</dbReference>
<evidence type="ECO:0000256" key="3">
    <source>
        <dbReference type="ARBA" id="ARBA00022679"/>
    </source>
</evidence>
<gene>
    <name evidence="10" type="ORF">V5F30_05825</name>
</gene>
<dbReference type="Pfam" id="PF20466">
    <property type="entry name" value="MmeI_TRD"/>
    <property type="match status" value="1"/>
</dbReference>
<dbReference type="PRINTS" id="PR00507">
    <property type="entry name" value="N12N6MTFRASE"/>
</dbReference>
<dbReference type="InterPro" id="IPR046816">
    <property type="entry name" value="MmeI_Mtase"/>
</dbReference>
<feature type="domain" description="MmeI-like DNA-methyltransferase" evidence="9">
    <location>
        <begin position="371"/>
        <end position="621"/>
    </location>
</feature>
<evidence type="ECO:0000259" key="8">
    <source>
        <dbReference type="Pfam" id="PF20466"/>
    </source>
</evidence>
<dbReference type="Pfam" id="PF20465">
    <property type="entry name" value="MmeI_hel"/>
    <property type="match status" value="1"/>
</dbReference>
<evidence type="ECO:0000256" key="4">
    <source>
        <dbReference type="ARBA" id="ARBA00047942"/>
    </source>
</evidence>
<dbReference type="GO" id="GO:0008168">
    <property type="term" value="F:methyltransferase activity"/>
    <property type="evidence" value="ECO:0007669"/>
    <property type="project" value="UniProtKB-KW"/>
</dbReference>
<keyword evidence="3" id="KW-0808">Transferase</keyword>
<name>A0ABW6ZD44_9HYPH</name>
<dbReference type="Pfam" id="PF20473">
    <property type="entry name" value="MmeI_Mtase"/>
    <property type="match status" value="1"/>
</dbReference>
<dbReference type="Gene3D" id="3.40.50.150">
    <property type="entry name" value="Vaccinia Virus protein VP39"/>
    <property type="match status" value="1"/>
</dbReference>
<proteinExistence type="predicted"/>
<dbReference type="GO" id="GO:0032259">
    <property type="term" value="P:methylation"/>
    <property type="evidence" value="ECO:0007669"/>
    <property type="project" value="UniProtKB-KW"/>
</dbReference>
<dbReference type="PROSITE" id="PS00092">
    <property type="entry name" value="N6_MTASE"/>
    <property type="match status" value="1"/>
</dbReference>
<feature type="compositionally biased region" description="Basic residues" evidence="5">
    <location>
        <begin position="1031"/>
        <end position="1040"/>
    </location>
</feature>
<feature type="domain" description="MmeI-like target recognition" evidence="8">
    <location>
        <begin position="741"/>
        <end position="852"/>
    </location>
</feature>
<dbReference type="InterPro" id="IPR002052">
    <property type="entry name" value="DNA_methylase_N6_adenine_CS"/>
</dbReference>
<sequence length="1040" mass="116422">MGAGARAQMSPLAFVKKWKSASLNERQSAQEHFIDLCALVGHPTPTEDDPTGEFFAFEKGASKVGGGRGFADVWKRDHFAWEYKQKNGDLDGALLQLMRYAPALENPPLHVVCDIKRFRIHTAWTNTVPTTYDIALDDITDPDKREILHNVFFNPEKLKPTRTRAGLTKEAADKFSTIAWRLQGCGSPEEIAHFVNQLVFCFFAQSVGLLRGGIFTKLLRRAAQYPSKARGYLNDLFHAMEKGGDFALTDVMHFNGGLFDGRRALPLDEGDIGLLIVADSLDWSLIDPTIFGTLFERFLDPKKRAQIGAHYTDADKIGRIIDPVILRPLRAEWEVSKEKIVGLLDGSRPPPMRKKERRRMTRDEAAEEVRSAFIEKLCNLRILDPACGSGNFLYLALQGVKDIENLANLDCEMLGLKSRWPAVGPEILLGIEVNALAAELARTTIWIGDIQWRLRNGIHTHEVPILRKLNSIECADALIERVPALGRGEQMDLLTGPEAGSAYRVTTWPRADFIVGNPPFLGGKLLRHGLGDEVVDRLFTLYDDRVAREADLVCYWFEQALAAVKDGRAQRVGLVATNSVRGGANRKVLDQIISGSRIFEAWSDEPWVVDGAAVRVSLVCFGGSEDTCHLDGKPVGQINADLTAGAANLTKARRLVENIGIAFMGVTKSGPFDIPSSEARRLLALPVNPNGRSNSDVVKRSVNGIEITRRPTDRWIIDFGQMEERIAALYESPYHWAREVVYPARQSSRTKKNREIWWRYERHRPEMYAAIGSKSRYIGTSMVSKYRTFVWISSKTVPENLVIAFARDDEAAFGVLHSRFHELWSLRMGSWLGVGNDPRYTPTTTFETFPWPGGLTPDIPVARLQRDPRAIAIAIAAKRLDELRNAWLNPPDLVRIEREVSPGFPDRVLPRDAAAATILRERTLTNLYNRRPQWLIDAHRELDGAVAAAYGWPADISDEDALSRLLELNLARAAADESGLAARSTKRSSKPDGERRQTHMKLPITGNAGKQADFQSPEFLPQSVEEEPAVKRRRSRRRAS</sequence>
<feature type="domain" description="MmeI-like N-terminal" evidence="6">
    <location>
        <begin position="10"/>
        <end position="182"/>
    </location>
</feature>
<dbReference type="InterPro" id="IPR050953">
    <property type="entry name" value="N4_N6_ade-DNA_methylase"/>
</dbReference>
<evidence type="ECO:0000259" key="7">
    <source>
        <dbReference type="Pfam" id="PF20465"/>
    </source>
</evidence>